<feature type="compositionally biased region" description="Polar residues" evidence="4">
    <location>
        <begin position="88"/>
        <end position="104"/>
    </location>
</feature>
<organism evidence="5 6">
    <name type="scientific">Periconia macrospinosa</name>
    <dbReference type="NCBI Taxonomy" id="97972"/>
    <lineage>
        <taxon>Eukaryota</taxon>
        <taxon>Fungi</taxon>
        <taxon>Dikarya</taxon>
        <taxon>Ascomycota</taxon>
        <taxon>Pezizomycotina</taxon>
        <taxon>Dothideomycetes</taxon>
        <taxon>Pleosporomycetidae</taxon>
        <taxon>Pleosporales</taxon>
        <taxon>Massarineae</taxon>
        <taxon>Periconiaceae</taxon>
        <taxon>Periconia</taxon>
    </lineage>
</organism>
<dbReference type="STRING" id="97972.A0A2V1E5E3"/>
<dbReference type="Proteomes" id="UP000244855">
    <property type="component" value="Unassembled WGS sequence"/>
</dbReference>
<gene>
    <name evidence="5" type="ORF">DM02DRAFT_611392</name>
</gene>
<comment type="similarity">
    <text evidence="1">Belongs to the bacterial ribosomal protein bS21 family.</text>
</comment>
<dbReference type="InterPro" id="IPR052837">
    <property type="entry name" value="Mitoribosomal_bS21"/>
</dbReference>
<evidence type="ECO:0000256" key="4">
    <source>
        <dbReference type="SAM" id="MobiDB-lite"/>
    </source>
</evidence>
<dbReference type="GO" id="GO:0070124">
    <property type="term" value="P:mitochondrial translational initiation"/>
    <property type="evidence" value="ECO:0007669"/>
    <property type="project" value="TreeGrafter"/>
</dbReference>
<evidence type="ECO:0000256" key="1">
    <source>
        <dbReference type="ARBA" id="ARBA00006640"/>
    </source>
</evidence>
<accession>A0A2V1E5E3</accession>
<evidence type="ECO:0000256" key="2">
    <source>
        <dbReference type="ARBA" id="ARBA00022980"/>
    </source>
</evidence>
<keyword evidence="3" id="KW-0687">Ribonucleoprotein</keyword>
<dbReference type="OrthoDB" id="2501249at2759"/>
<feature type="compositionally biased region" description="Low complexity" evidence="4">
    <location>
        <begin position="31"/>
        <end position="40"/>
    </location>
</feature>
<keyword evidence="2" id="KW-0689">Ribosomal protein</keyword>
<dbReference type="AlphaFoldDB" id="A0A2V1E5E3"/>
<feature type="compositionally biased region" description="Low complexity" evidence="4">
    <location>
        <begin position="65"/>
        <end position="77"/>
    </location>
</feature>
<dbReference type="GO" id="GO:0005763">
    <property type="term" value="C:mitochondrial small ribosomal subunit"/>
    <property type="evidence" value="ECO:0007669"/>
    <property type="project" value="TreeGrafter"/>
</dbReference>
<sequence length="278" mass="31015">MGSRSMGELLLRPSPTLSRLSTIPQTSRLISPTTSSWTPSRRAISNGPKRDNQEPFPTPRQARPQQQGQQQQQQQGGPTANPFADMMPSQSRPAYRSSAPQKEQPSGAKFELDNLLPRATSTTTMREGRSNFGLQFSKAGPGYRHRRTGQPPRLNTSSLDLGPLTDLPPGVQAGGTFPGIFTAPTIPESEKVYPRLGATYGRSVDLDPNRHRDLVQGVGILTALVIRNNIKNDFRKQKFHERPGLKRKRLASERWRARFKAGFHQVTSRVTELNRKGW</sequence>
<name>A0A2V1E5E3_9PLEO</name>
<evidence type="ECO:0000313" key="6">
    <source>
        <dbReference type="Proteomes" id="UP000244855"/>
    </source>
</evidence>
<evidence type="ECO:0008006" key="7">
    <source>
        <dbReference type="Google" id="ProtNLM"/>
    </source>
</evidence>
<proteinExistence type="inferred from homology"/>
<keyword evidence="6" id="KW-1185">Reference proteome</keyword>
<dbReference type="InterPro" id="IPR001911">
    <property type="entry name" value="Ribosomal_bS21"/>
</dbReference>
<dbReference type="PANTHER" id="PTHR41237:SF1">
    <property type="entry name" value="SMALL RIBOSOMAL SUBUNIT PROTEIN BS21M"/>
    <property type="match status" value="1"/>
</dbReference>
<protein>
    <recommendedName>
        <fullName evidence="7">Ribosomal protein S21</fullName>
    </recommendedName>
</protein>
<dbReference type="GO" id="GO:0003735">
    <property type="term" value="F:structural constituent of ribosome"/>
    <property type="evidence" value="ECO:0007669"/>
    <property type="project" value="InterPro"/>
</dbReference>
<feature type="compositionally biased region" description="Low complexity" evidence="4">
    <location>
        <begin position="9"/>
        <end position="22"/>
    </location>
</feature>
<dbReference type="EMBL" id="KZ805320">
    <property type="protein sequence ID" value="PVI04555.1"/>
    <property type="molecule type" value="Genomic_DNA"/>
</dbReference>
<evidence type="ECO:0000313" key="5">
    <source>
        <dbReference type="EMBL" id="PVI04555.1"/>
    </source>
</evidence>
<reference evidence="5 6" key="1">
    <citation type="journal article" date="2018" name="Sci. Rep.">
        <title>Comparative genomics provides insights into the lifestyle and reveals functional heterogeneity of dark septate endophytic fungi.</title>
        <authorList>
            <person name="Knapp D.G."/>
            <person name="Nemeth J.B."/>
            <person name="Barry K."/>
            <person name="Hainaut M."/>
            <person name="Henrissat B."/>
            <person name="Johnson J."/>
            <person name="Kuo A."/>
            <person name="Lim J.H.P."/>
            <person name="Lipzen A."/>
            <person name="Nolan M."/>
            <person name="Ohm R.A."/>
            <person name="Tamas L."/>
            <person name="Grigoriev I.V."/>
            <person name="Spatafora J.W."/>
            <person name="Nagy L.G."/>
            <person name="Kovacs G.M."/>
        </authorList>
    </citation>
    <scope>NUCLEOTIDE SEQUENCE [LARGE SCALE GENOMIC DNA]</scope>
    <source>
        <strain evidence="5 6">DSE2036</strain>
    </source>
</reference>
<feature type="region of interest" description="Disordered" evidence="4">
    <location>
        <begin position="1"/>
        <end position="163"/>
    </location>
</feature>
<dbReference type="Pfam" id="PF01165">
    <property type="entry name" value="Ribosomal_S21"/>
    <property type="match status" value="1"/>
</dbReference>
<dbReference type="PANTHER" id="PTHR41237">
    <property type="entry name" value="37S RIBOSOMAL PROTEIN MRP21, MITOCHONDRIAL"/>
    <property type="match status" value="1"/>
</dbReference>
<evidence type="ECO:0000256" key="3">
    <source>
        <dbReference type="ARBA" id="ARBA00023274"/>
    </source>
</evidence>